<dbReference type="EMBL" id="QGML01000111">
    <property type="protein sequence ID" value="TVY93583.1"/>
    <property type="molecule type" value="Genomic_DNA"/>
</dbReference>
<accession>A0A559MKU3</accession>
<organism evidence="2 3">
    <name type="scientific">Lachnellula willkommii</name>
    <dbReference type="NCBI Taxonomy" id="215461"/>
    <lineage>
        <taxon>Eukaryota</taxon>
        <taxon>Fungi</taxon>
        <taxon>Dikarya</taxon>
        <taxon>Ascomycota</taxon>
        <taxon>Pezizomycotina</taxon>
        <taxon>Leotiomycetes</taxon>
        <taxon>Helotiales</taxon>
        <taxon>Lachnaceae</taxon>
        <taxon>Lachnellula</taxon>
    </lineage>
</organism>
<dbReference type="Proteomes" id="UP000315522">
    <property type="component" value="Unassembled WGS sequence"/>
</dbReference>
<name>A0A559MKU3_9HELO</name>
<dbReference type="PANTHER" id="PTHR36166:SF1">
    <property type="entry name" value="SRPBCC DOMAIN-CONTAINING PROTEIN"/>
    <property type="match status" value="1"/>
</dbReference>
<comment type="caution">
    <text evidence="2">The sequence shown here is derived from an EMBL/GenBank/DDBJ whole genome shotgun (WGS) entry which is preliminary data.</text>
</comment>
<evidence type="ECO:0000256" key="1">
    <source>
        <dbReference type="SAM" id="SignalP"/>
    </source>
</evidence>
<dbReference type="InterPro" id="IPR019587">
    <property type="entry name" value="Polyketide_cyclase/dehydratase"/>
</dbReference>
<feature type="signal peptide" evidence="1">
    <location>
        <begin position="1"/>
        <end position="19"/>
    </location>
</feature>
<feature type="chain" id="PRO_5022002099" evidence="1">
    <location>
        <begin position="20"/>
        <end position="202"/>
    </location>
</feature>
<dbReference type="Gene3D" id="3.30.530.20">
    <property type="match status" value="1"/>
</dbReference>
<gene>
    <name evidence="2" type="ORF">LAWI1_G001337</name>
</gene>
<dbReference type="InterPro" id="IPR023393">
    <property type="entry name" value="START-like_dom_sf"/>
</dbReference>
<sequence length="202" mass="21504">MRLSTSLPLSLLIAASSNASTLPLNCAPDSGIMTTPDFGTTDAVFTACAQITINSSSSAVYDVLLDFPEYPAWNTFVYSVDLPSNVSSAKDVYVGMPMTFHSSGLLPVINSTSGERITYLEPDAVPPFAAWRYDEGALVATLMNAEHVTVLEDVGDGTTNCVSWETYYGAAALLTLTLKANLQTEFQNQASDLKGRVEGLAA</sequence>
<protein>
    <submittedName>
        <fullName evidence="2">Uncharacterized protein</fullName>
    </submittedName>
</protein>
<dbReference type="AlphaFoldDB" id="A0A559MKU3"/>
<evidence type="ECO:0000313" key="3">
    <source>
        <dbReference type="Proteomes" id="UP000315522"/>
    </source>
</evidence>
<keyword evidence="1" id="KW-0732">Signal</keyword>
<proteinExistence type="predicted"/>
<reference evidence="2 3" key="1">
    <citation type="submission" date="2018-05" db="EMBL/GenBank/DDBJ databases">
        <title>Genome sequencing and assembly of the regulated plant pathogen Lachnellula willkommii and related sister species for the development of diagnostic species identification markers.</title>
        <authorList>
            <person name="Giroux E."/>
            <person name="Bilodeau G."/>
        </authorList>
    </citation>
    <scope>NUCLEOTIDE SEQUENCE [LARGE SCALE GENOMIC DNA]</scope>
    <source>
        <strain evidence="2 3">CBS 172.35</strain>
    </source>
</reference>
<evidence type="ECO:0000313" key="2">
    <source>
        <dbReference type="EMBL" id="TVY93583.1"/>
    </source>
</evidence>
<keyword evidence="3" id="KW-1185">Reference proteome</keyword>
<dbReference type="SUPFAM" id="SSF55961">
    <property type="entry name" value="Bet v1-like"/>
    <property type="match status" value="1"/>
</dbReference>
<dbReference type="PANTHER" id="PTHR36166">
    <property type="entry name" value="CHROMOSOME 9, WHOLE GENOME SHOTGUN SEQUENCE"/>
    <property type="match status" value="1"/>
</dbReference>
<dbReference type="Pfam" id="PF10604">
    <property type="entry name" value="Polyketide_cyc2"/>
    <property type="match status" value="1"/>
</dbReference>
<dbReference type="CDD" id="cd07822">
    <property type="entry name" value="SRPBCC_4"/>
    <property type="match status" value="1"/>
</dbReference>